<accession>A0A2R6NQ90</accession>
<gene>
    <name evidence="1" type="ORF">PHLCEN_2v9591</name>
</gene>
<reference evidence="1 2" key="1">
    <citation type="submission" date="2018-02" db="EMBL/GenBank/DDBJ databases">
        <title>Genome sequence of the basidiomycete white-rot fungus Phlebia centrifuga.</title>
        <authorList>
            <person name="Granchi Z."/>
            <person name="Peng M."/>
            <person name="de Vries R.P."/>
            <person name="Hilden K."/>
            <person name="Makela M.R."/>
            <person name="Grigoriev I."/>
            <person name="Riley R."/>
        </authorList>
    </citation>
    <scope>NUCLEOTIDE SEQUENCE [LARGE SCALE GENOMIC DNA]</scope>
    <source>
        <strain evidence="1 2">FBCC195</strain>
    </source>
</reference>
<evidence type="ECO:0000313" key="1">
    <source>
        <dbReference type="EMBL" id="PSR74712.1"/>
    </source>
</evidence>
<proteinExistence type="predicted"/>
<protein>
    <submittedName>
        <fullName evidence="1">Uncharacterized protein</fullName>
    </submittedName>
</protein>
<dbReference type="SUPFAM" id="SSF52047">
    <property type="entry name" value="RNI-like"/>
    <property type="match status" value="1"/>
</dbReference>
<keyword evidence="2" id="KW-1185">Reference proteome</keyword>
<name>A0A2R6NQ90_9APHY</name>
<comment type="caution">
    <text evidence="1">The sequence shown here is derived from an EMBL/GenBank/DDBJ whole genome shotgun (WGS) entry which is preliminary data.</text>
</comment>
<dbReference type="AlphaFoldDB" id="A0A2R6NQ90"/>
<dbReference type="EMBL" id="MLYV02000961">
    <property type="protein sequence ID" value="PSR74712.1"/>
    <property type="molecule type" value="Genomic_DNA"/>
</dbReference>
<evidence type="ECO:0000313" key="2">
    <source>
        <dbReference type="Proteomes" id="UP000186601"/>
    </source>
</evidence>
<dbReference type="Proteomes" id="UP000186601">
    <property type="component" value="Unassembled WGS sequence"/>
</dbReference>
<organism evidence="1 2">
    <name type="scientific">Hermanssonia centrifuga</name>
    <dbReference type="NCBI Taxonomy" id="98765"/>
    <lineage>
        <taxon>Eukaryota</taxon>
        <taxon>Fungi</taxon>
        <taxon>Dikarya</taxon>
        <taxon>Basidiomycota</taxon>
        <taxon>Agaricomycotina</taxon>
        <taxon>Agaricomycetes</taxon>
        <taxon>Polyporales</taxon>
        <taxon>Meruliaceae</taxon>
        <taxon>Hermanssonia</taxon>
    </lineage>
</organism>
<sequence length="270" mass="29924">MHIGGSFPQEISDVLDVLGCFSRIDNLSMQHIDSETPDINDVGNLSSMLVSTFCVKSLSMSSFVAGIGSYLDVLDRIQAIQTLERLDVECLPLDAMYLRTLSRIITNGGSNIEELSLRFSDIKDYTVASRNLSDLVSPTLLSLTSLQSFTIYLSLNVSAVSADVSIWTIIVDLISALPTATRHITIAIQDGVSPLWRITWKTIFEGMNGSALRMGLQRLTELEVVRFVHISSGKPDLRGVSIVERALPELVGRDILRFEQRDAKEQFNAW</sequence>